<name>A0A9P5YDP6_9AGAR</name>
<dbReference type="OrthoDB" id="3535343at2759"/>
<reference evidence="2" key="1">
    <citation type="submission" date="2020-11" db="EMBL/GenBank/DDBJ databases">
        <authorList>
            <consortium name="DOE Joint Genome Institute"/>
            <person name="Ahrendt S."/>
            <person name="Riley R."/>
            <person name="Andreopoulos W."/>
            <person name="Labutti K."/>
            <person name="Pangilinan J."/>
            <person name="Ruiz-Duenas F.J."/>
            <person name="Barrasa J.M."/>
            <person name="Sanchez-Garcia M."/>
            <person name="Camarero S."/>
            <person name="Miyauchi S."/>
            <person name="Serrano A."/>
            <person name="Linde D."/>
            <person name="Babiker R."/>
            <person name="Drula E."/>
            <person name="Ayuso-Fernandez I."/>
            <person name="Pacheco R."/>
            <person name="Padilla G."/>
            <person name="Ferreira P."/>
            <person name="Barriuso J."/>
            <person name="Kellner H."/>
            <person name="Castanera R."/>
            <person name="Alfaro M."/>
            <person name="Ramirez L."/>
            <person name="Pisabarro A.G."/>
            <person name="Kuo A."/>
            <person name="Tritt A."/>
            <person name="Lipzen A."/>
            <person name="He G."/>
            <person name="Yan M."/>
            <person name="Ng V."/>
            <person name="Cullen D."/>
            <person name="Martin F."/>
            <person name="Rosso M.-N."/>
            <person name="Henrissat B."/>
            <person name="Hibbett D."/>
            <person name="Martinez A.T."/>
            <person name="Grigoriev I.V."/>
        </authorList>
    </citation>
    <scope>NUCLEOTIDE SEQUENCE</scope>
    <source>
        <strain evidence="2">CBS 247.69</strain>
    </source>
</reference>
<keyword evidence="1" id="KW-0732">Signal</keyword>
<proteinExistence type="predicted"/>
<organism evidence="2 3">
    <name type="scientific">Collybia nuda</name>
    <dbReference type="NCBI Taxonomy" id="64659"/>
    <lineage>
        <taxon>Eukaryota</taxon>
        <taxon>Fungi</taxon>
        <taxon>Dikarya</taxon>
        <taxon>Basidiomycota</taxon>
        <taxon>Agaricomycotina</taxon>
        <taxon>Agaricomycetes</taxon>
        <taxon>Agaricomycetidae</taxon>
        <taxon>Agaricales</taxon>
        <taxon>Tricholomatineae</taxon>
        <taxon>Clitocybaceae</taxon>
        <taxon>Collybia</taxon>
    </lineage>
</organism>
<sequence>MNRLTRAVICLLICNFVLAAVQDVFPPADPPYSSTFIQPQPPNITAEFRAHFMQHKYDSDITHNHIFSGFLYMSPSNRKIRLDGADDGNFQASLLDFNNSTDEGLVSNILFNYAGDLTTPTCSYFFVPPFIPLFAPDFLGTQGAVYTGIQKDEVHGPCSTWVFMFGNDAVTAFLDSKNTLVRYDFVSPGDANLRTYATTRFFNIIPGTINATVFNNTCL</sequence>
<evidence type="ECO:0000256" key="1">
    <source>
        <dbReference type="SAM" id="SignalP"/>
    </source>
</evidence>
<feature type="chain" id="PRO_5040408204" evidence="1">
    <location>
        <begin position="20"/>
        <end position="219"/>
    </location>
</feature>
<protein>
    <submittedName>
        <fullName evidence="2">Uncharacterized protein</fullName>
    </submittedName>
</protein>
<evidence type="ECO:0000313" key="3">
    <source>
        <dbReference type="Proteomes" id="UP000807353"/>
    </source>
</evidence>
<evidence type="ECO:0000313" key="2">
    <source>
        <dbReference type="EMBL" id="KAF9466770.1"/>
    </source>
</evidence>
<dbReference type="AlphaFoldDB" id="A0A9P5YDP6"/>
<accession>A0A9P5YDP6</accession>
<comment type="caution">
    <text evidence="2">The sequence shown here is derived from an EMBL/GenBank/DDBJ whole genome shotgun (WGS) entry which is preliminary data.</text>
</comment>
<feature type="signal peptide" evidence="1">
    <location>
        <begin position="1"/>
        <end position="19"/>
    </location>
</feature>
<keyword evidence="3" id="KW-1185">Reference proteome</keyword>
<gene>
    <name evidence="2" type="ORF">BDZ94DRAFT_1250736</name>
</gene>
<dbReference type="EMBL" id="MU150240">
    <property type="protein sequence ID" value="KAF9466770.1"/>
    <property type="molecule type" value="Genomic_DNA"/>
</dbReference>
<dbReference type="Proteomes" id="UP000807353">
    <property type="component" value="Unassembled WGS sequence"/>
</dbReference>